<keyword evidence="10" id="KW-1185">Reference proteome</keyword>
<accession>A0A8C8S4B0</accession>
<dbReference type="AlphaFoldDB" id="A0A8C8S4B0"/>
<keyword evidence="7" id="KW-0968">Cytoplasmic vesicle</keyword>
<evidence type="ECO:0000256" key="3">
    <source>
        <dbReference type="ARBA" id="ARBA00022448"/>
    </source>
</evidence>
<dbReference type="Proteomes" id="UP000694393">
    <property type="component" value="Unplaced"/>
</dbReference>
<evidence type="ECO:0000256" key="5">
    <source>
        <dbReference type="ARBA" id="ARBA00023121"/>
    </source>
</evidence>
<dbReference type="GO" id="GO:0030659">
    <property type="term" value="C:cytoplasmic vesicle membrane"/>
    <property type="evidence" value="ECO:0007669"/>
    <property type="project" value="UniProtKB-SubCell"/>
</dbReference>
<dbReference type="PROSITE" id="PS50195">
    <property type="entry name" value="PX"/>
    <property type="match status" value="1"/>
</dbReference>
<dbReference type="CDD" id="cd06880">
    <property type="entry name" value="PX_SNX22"/>
    <property type="match status" value="1"/>
</dbReference>
<keyword evidence="5" id="KW-0446">Lipid-binding</keyword>
<comment type="subcellular location">
    <subcellularLocation>
        <location evidence="1">Cytoplasmic vesicle membrane</location>
        <topology evidence="1">Peripheral membrane protein</topology>
        <orientation evidence="1">Cytoplasmic side</orientation>
    </subcellularLocation>
</comment>
<dbReference type="PANTHER" id="PTHR15813:SF8">
    <property type="entry name" value="SORTING NEXIN-22"/>
    <property type="match status" value="1"/>
</dbReference>
<reference evidence="9" key="1">
    <citation type="submission" date="2025-08" db="UniProtKB">
        <authorList>
            <consortium name="Ensembl"/>
        </authorList>
    </citation>
    <scope>IDENTIFICATION</scope>
</reference>
<comment type="similarity">
    <text evidence="2">Belongs to the sorting nexin family.</text>
</comment>
<dbReference type="SUPFAM" id="SSF64268">
    <property type="entry name" value="PX domain"/>
    <property type="match status" value="1"/>
</dbReference>
<dbReference type="InterPro" id="IPR001683">
    <property type="entry name" value="PX_dom"/>
</dbReference>
<keyword evidence="4" id="KW-0653">Protein transport</keyword>
<dbReference type="Gene3D" id="3.30.1520.10">
    <property type="entry name" value="Phox-like domain"/>
    <property type="match status" value="1"/>
</dbReference>
<keyword evidence="3" id="KW-0813">Transport</keyword>
<dbReference type="InterPro" id="IPR036871">
    <property type="entry name" value="PX_dom_sf"/>
</dbReference>
<sequence length="155" mass="17883">MRPFSRFERLWPCRARQEGDSHSGVFTVEVLCNGRKHIIEKRYSEFYALHKRIRKTCKVPDFPPKRVPNWMSKVQEQRRQGLEGYMQGVLFYNKELPKELLDFLKLRHFQQDAKAGGLQVTFFLPLNHLCSAAAMGALLLLQGAGGRCPIAGQLH</sequence>
<proteinExistence type="inferred from homology"/>
<organism evidence="9 10">
    <name type="scientific">Pelusios castaneus</name>
    <name type="common">West African mud turtle</name>
    <dbReference type="NCBI Taxonomy" id="367368"/>
    <lineage>
        <taxon>Eukaryota</taxon>
        <taxon>Metazoa</taxon>
        <taxon>Chordata</taxon>
        <taxon>Craniata</taxon>
        <taxon>Vertebrata</taxon>
        <taxon>Euteleostomi</taxon>
        <taxon>Archelosauria</taxon>
        <taxon>Testudinata</taxon>
        <taxon>Testudines</taxon>
        <taxon>Pleurodira</taxon>
        <taxon>Pelomedusidae</taxon>
        <taxon>Pelusios</taxon>
    </lineage>
</organism>
<protein>
    <submittedName>
        <fullName evidence="9">Sorting nexin 22</fullName>
    </submittedName>
</protein>
<evidence type="ECO:0000259" key="8">
    <source>
        <dbReference type="PROSITE" id="PS50195"/>
    </source>
</evidence>
<evidence type="ECO:0000256" key="1">
    <source>
        <dbReference type="ARBA" id="ARBA00004180"/>
    </source>
</evidence>
<keyword evidence="6" id="KW-0472">Membrane</keyword>
<evidence type="ECO:0000256" key="2">
    <source>
        <dbReference type="ARBA" id="ARBA00010883"/>
    </source>
</evidence>
<evidence type="ECO:0000313" key="10">
    <source>
        <dbReference type="Proteomes" id="UP000694393"/>
    </source>
</evidence>
<evidence type="ECO:0000256" key="6">
    <source>
        <dbReference type="ARBA" id="ARBA00023136"/>
    </source>
</evidence>
<evidence type="ECO:0000256" key="7">
    <source>
        <dbReference type="ARBA" id="ARBA00023329"/>
    </source>
</evidence>
<evidence type="ECO:0000313" key="9">
    <source>
        <dbReference type="Ensembl" id="ENSPCEP00000013992.1"/>
    </source>
</evidence>
<dbReference type="SMART" id="SM00312">
    <property type="entry name" value="PX"/>
    <property type="match status" value="1"/>
</dbReference>
<dbReference type="GO" id="GO:0015031">
    <property type="term" value="P:protein transport"/>
    <property type="evidence" value="ECO:0007669"/>
    <property type="project" value="UniProtKB-KW"/>
</dbReference>
<dbReference type="Pfam" id="PF00787">
    <property type="entry name" value="PX"/>
    <property type="match status" value="1"/>
</dbReference>
<evidence type="ECO:0000256" key="4">
    <source>
        <dbReference type="ARBA" id="ARBA00022927"/>
    </source>
</evidence>
<dbReference type="GO" id="GO:1901981">
    <property type="term" value="F:phosphatidylinositol phosphate binding"/>
    <property type="evidence" value="ECO:0007669"/>
    <property type="project" value="TreeGrafter"/>
</dbReference>
<feature type="domain" description="PX" evidence="8">
    <location>
        <begin position="1"/>
        <end position="130"/>
    </location>
</feature>
<dbReference type="Ensembl" id="ENSPCET00000014510.1">
    <property type="protein sequence ID" value="ENSPCEP00000013992.1"/>
    <property type="gene ID" value="ENSPCEG00000011078.1"/>
</dbReference>
<dbReference type="PANTHER" id="PTHR15813">
    <property type="entry name" value="SORTING NEXIN-22 AND 24"/>
    <property type="match status" value="1"/>
</dbReference>
<reference evidence="9" key="2">
    <citation type="submission" date="2025-09" db="UniProtKB">
        <authorList>
            <consortium name="Ensembl"/>
        </authorList>
    </citation>
    <scope>IDENTIFICATION</scope>
</reference>
<dbReference type="InterPro" id="IPR052467">
    <property type="entry name" value="Sorting_nexin_PX-domain"/>
</dbReference>
<name>A0A8C8S4B0_9SAUR</name>